<reference evidence="1 2" key="1">
    <citation type="submission" date="2021-06" db="EMBL/GenBank/DDBJ databases">
        <title>Caerostris extrusa draft genome.</title>
        <authorList>
            <person name="Kono N."/>
            <person name="Arakawa K."/>
        </authorList>
    </citation>
    <scope>NUCLEOTIDE SEQUENCE [LARGE SCALE GENOMIC DNA]</scope>
</reference>
<sequence>MVKSPATWNLALRRGREIPSASLLRHLINGLPTRSFAHNLLAASCFSDLINRSVRFCGRRLRSANHITLANPALLEDISAGIAKYPEKSVCPTQQHGYPRTMSSTAGLLFGFVYGIRLDFKDF</sequence>
<organism evidence="1 2">
    <name type="scientific">Caerostris extrusa</name>
    <name type="common">Bark spider</name>
    <name type="synonym">Caerostris bankana</name>
    <dbReference type="NCBI Taxonomy" id="172846"/>
    <lineage>
        <taxon>Eukaryota</taxon>
        <taxon>Metazoa</taxon>
        <taxon>Ecdysozoa</taxon>
        <taxon>Arthropoda</taxon>
        <taxon>Chelicerata</taxon>
        <taxon>Arachnida</taxon>
        <taxon>Araneae</taxon>
        <taxon>Araneomorphae</taxon>
        <taxon>Entelegynae</taxon>
        <taxon>Araneoidea</taxon>
        <taxon>Araneidae</taxon>
        <taxon>Caerostris</taxon>
    </lineage>
</organism>
<accession>A0AAV4UPP7</accession>
<evidence type="ECO:0000313" key="2">
    <source>
        <dbReference type="Proteomes" id="UP001054945"/>
    </source>
</evidence>
<dbReference type="Proteomes" id="UP001054945">
    <property type="component" value="Unassembled WGS sequence"/>
</dbReference>
<keyword evidence="2" id="KW-1185">Reference proteome</keyword>
<gene>
    <name evidence="1" type="ORF">CEXT_644271</name>
</gene>
<comment type="caution">
    <text evidence="1">The sequence shown here is derived from an EMBL/GenBank/DDBJ whole genome shotgun (WGS) entry which is preliminary data.</text>
</comment>
<evidence type="ECO:0000313" key="1">
    <source>
        <dbReference type="EMBL" id="GIY59947.1"/>
    </source>
</evidence>
<name>A0AAV4UPP7_CAEEX</name>
<dbReference type="EMBL" id="BPLR01013258">
    <property type="protein sequence ID" value="GIY59947.1"/>
    <property type="molecule type" value="Genomic_DNA"/>
</dbReference>
<protein>
    <submittedName>
        <fullName evidence="1">Uncharacterized protein</fullName>
    </submittedName>
</protein>
<dbReference type="AlphaFoldDB" id="A0AAV4UPP7"/>
<proteinExistence type="predicted"/>